<evidence type="ECO:0000313" key="2">
    <source>
        <dbReference type="EMBL" id="JAG25505.1"/>
    </source>
</evidence>
<reference evidence="3" key="3">
    <citation type="journal article" date="2016" name="Gigascience">
        <title>De novo construction of an expanded transcriptome assembly for the western tarnished plant bug, Lygus hesperus.</title>
        <authorList>
            <person name="Tassone E.E."/>
            <person name="Geib S.M."/>
            <person name="Hall B."/>
            <person name="Fabrick J.A."/>
            <person name="Brent C.S."/>
            <person name="Hull J.J."/>
        </authorList>
    </citation>
    <scope>NUCLEOTIDE SEQUENCE</scope>
</reference>
<organism evidence="2">
    <name type="scientific">Lygus hesperus</name>
    <name type="common">Western plant bug</name>
    <dbReference type="NCBI Taxonomy" id="30085"/>
    <lineage>
        <taxon>Eukaryota</taxon>
        <taxon>Metazoa</taxon>
        <taxon>Ecdysozoa</taxon>
        <taxon>Arthropoda</taxon>
        <taxon>Hexapoda</taxon>
        <taxon>Insecta</taxon>
        <taxon>Pterygota</taxon>
        <taxon>Neoptera</taxon>
        <taxon>Paraneoptera</taxon>
        <taxon>Hemiptera</taxon>
        <taxon>Heteroptera</taxon>
        <taxon>Panheteroptera</taxon>
        <taxon>Cimicomorpha</taxon>
        <taxon>Miridae</taxon>
        <taxon>Mirini</taxon>
        <taxon>Lygus</taxon>
    </lineage>
</organism>
<feature type="region of interest" description="Disordered" evidence="1">
    <location>
        <begin position="1"/>
        <end position="20"/>
    </location>
</feature>
<evidence type="ECO:0000256" key="1">
    <source>
        <dbReference type="SAM" id="MobiDB-lite"/>
    </source>
</evidence>
<gene>
    <name evidence="2" type="primary">gel4</name>
    <name evidence="2" type="ORF">CM83_103460</name>
    <name evidence="3" type="ORF">g.21690</name>
</gene>
<feature type="compositionally biased region" description="Low complexity" evidence="1">
    <location>
        <begin position="1"/>
        <end position="18"/>
    </location>
</feature>
<evidence type="ECO:0000313" key="3">
    <source>
        <dbReference type="EMBL" id="JAQ18571.1"/>
    </source>
</evidence>
<proteinExistence type="predicted"/>
<reference evidence="2" key="1">
    <citation type="journal article" date="2014" name="PLoS ONE">
        <title>Transcriptome-Based Identification of ABC Transporters in the Western Tarnished Plant Bug Lygus hesperus.</title>
        <authorList>
            <person name="Hull J.J."/>
            <person name="Chaney K."/>
            <person name="Geib S.M."/>
            <person name="Fabrick J.A."/>
            <person name="Brent C.S."/>
            <person name="Walsh D."/>
            <person name="Lavine L.C."/>
        </authorList>
    </citation>
    <scope>NUCLEOTIDE SEQUENCE</scope>
</reference>
<dbReference type="EMBL" id="GDHC01000058">
    <property type="protein sequence ID" value="JAQ18571.1"/>
    <property type="molecule type" value="Transcribed_RNA"/>
</dbReference>
<accession>A0A0A9Y7H6</accession>
<dbReference type="AlphaFoldDB" id="A0A0A9Y7H6"/>
<protein>
    <submittedName>
        <fullName evidence="2">1,3-beta-glucanosyltransferase gel4</fullName>
    </submittedName>
</protein>
<keyword evidence="2" id="KW-0808">Transferase</keyword>
<dbReference type="GO" id="GO:0016740">
    <property type="term" value="F:transferase activity"/>
    <property type="evidence" value="ECO:0007669"/>
    <property type="project" value="UniProtKB-KW"/>
</dbReference>
<reference evidence="2" key="2">
    <citation type="submission" date="2014-07" db="EMBL/GenBank/DDBJ databases">
        <authorList>
            <person name="Hull J."/>
        </authorList>
    </citation>
    <scope>NUCLEOTIDE SEQUENCE</scope>
</reference>
<feature type="non-terminal residue" evidence="2">
    <location>
        <position position="175"/>
    </location>
</feature>
<sequence>MGSTSNKSARYSSSSSTTEEATIHTVFQEGILSGCFNDKDVMEEEYNALYDESSSGGGCGGSSMNTVRTLYRIERILAMKQSLKKVMIRIDGVPAKQLRMEDAARADQEERERLKNNSVTSYESQRKQQLLQLFDIVEDILSEDDDYTINDEYPEVAVYFNKPLHYSDEDEDEDE</sequence>
<name>A0A0A9Y7H6_LYGHE</name>
<dbReference type="EMBL" id="GBHO01018099">
    <property type="protein sequence ID" value="JAG25505.1"/>
    <property type="molecule type" value="Transcribed_RNA"/>
</dbReference>